<dbReference type="GO" id="GO:0005581">
    <property type="term" value="C:collagen trimer"/>
    <property type="evidence" value="ECO:0007669"/>
    <property type="project" value="UniProtKB-KW"/>
</dbReference>
<dbReference type="PANTHER" id="PTHR24637">
    <property type="entry name" value="COLLAGEN"/>
    <property type="match status" value="1"/>
</dbReference>
<dbReference type="Proteomes" id="UP001249851">
    <property type="component" value="Unassembled WGS sequence"/>
</dbReference>
<keyword evidence="5" id="KW-1185">Reference proteome</keyword>
<evidence type="ECO:0000313" key="5">
    <source>
        <dbReference type="Proteomes" id="UP001249851"/>
    </source>
</evidence>
<keyword evidence="4" id="KW-0176">Collagen</keyword>
<evidence type="ECO:0000256" key="2">
    <source>
        <dbReference type="SAM" id="SignalP"/>
    </source>
</evidence>
<feature type="domain" description="CTHRC1 C-terminal" evidence="3">
    <location>
        <begin position="85"/>
        <end position="212"/>
    </location>
</feature>
<accession>A0AAD9Q9D2</accession>
<gene>
    <name evidence="4" type="ORF">P5673_020635</name>
</gene>
<feature type="region of interest" description="Disordered" evidence="1">
    <location>
        <begin position="20"/>
        <end position="86"/>
    </location>
</feature>
<organism evidence="4 5">
    <name type="scientific">Acropora cervicornis</name>
    <name type="common">Staghorn coral</name>
    <dbReference type="NCBI Taxonomy" id="6130"/>
    <lineage>
        <taxon>Eukaryota</taxon>
        <taxon>Metazoa</taxon>
        <taxon>Cnidaria</taxon>
        <taxon>Anthozoa</taxon>
        <taxon>Hexacorallia</taxon>
        <taxon>Scleractinia</taxon>
        <taxon>Astrocoeniina</taxon>
        <taxon>Acroporidae</taxon>
        <taxon>Acropora</taxon>
    </lineage>
</organism>
<dbReference type="InterPro" id="IPR008160">
    <property type="entry name" value="Collagen"/>
</dbReference>
<dbReference type="Pfam" id="PF01391">
    <property type="entry name" value="Collagen"/>
    <property type="match status" value="1"/>
</dbReference>
<keyword evidence="2" id="KW-0732">Signal</keyword>
<dbReference type="InterPro" id="IPR057873">
    <property type="entry name" value="CTHRC1_C"/>
</dbReference>
<feature type="compositionally biased region" description="Basic and acidic residues" evidence="1">
    <location>
        <begin position="53"/>
        <end position="63"/>
    </location>
</feature>
<evidence type="ECO:0000256" key="1">
    <source>
        <dbReference type="SAM" id="MobiDB-lite"/>
    </source>
</evidence>
<evidence type="ECO:0000313" key="4">
    <source>
        <dbReference type="EMBL" id="KAK2557157.1"/>
    </source>
</evidence>
<protein>
    <submittedName>
        <fullName evidence="4">Collagen triple helix repeat-containing protein 1</fullName>
    </submittedName>
</protein>
<feature type="chain" id="PRO_5042252422" evidence="2">
    <location>
        <begin position="19"/>
        <end position="219"/>
    </location>
</feature>
<evidence type="ECO:0000259" key="3">
    <source>
        <dbReference type="Pfam" id="PF25815"/>
    </source>
</evidence>
<dbReference type="Pfam" id="PF25815">
    <property type="entry name" value="CTHRC1_C"/>
    <property type="match status" value="1"/>
</dbReference>
<dbReference type="EMBL" id="JARQWQ010000051">
    <property type="protein sequence ID" value="KAK2557157.1"/>
    <property type="molecule type" value="Genomic_DNA"/>
</dbReference>
<reference evidence="4" key="2">
    <citation type="journal article" date="2023" name="Science">
        <title>Genomic signatures of disease resistance in endangered staghorn corals.</title>
        <authorList>
            <person name="Vollmer S.V."/>
            <person name="Selwyn J.D."/>
            <person name="Despard B.A."/>
            <person name="Roesel C.L."/>
        </authorList>
    </citation>
    <scope>NUCLEOTIDE SEQUENCE</scope>
    <source>
        <strain evidence="4">K2</strain>
    </source>
</reference>
<proteinExistence type="predicted"/>
<comment type="caution">
    <text evidence="4">The sequence shown here is derived from an EMBL/GenBank/DDBJ whole genome shotgun (WGS) entry which is preliminary data.</text>
</comment>
<name>A0AAD9Q9D2_ACRCE</name>
<dbReference type="AlphaFoldDB" id="A0AAD9Q9D2"/>
<sequence>MNSLTAVVLLLMFLSVDGQKSPSTFKNSSSCPYGSPGIPGRNGVNGRNGLPGRDGRDGAKGERGVVGPPGRKGEVGQNGKDTDPKNWKQCVWRSQDSRDIGLIKDCLFTKFRADTFLRVVYQGNFYLYGNKCCKRWFITFNGAECNGPMALDAVLWVRRGAGYDEHRPGSIEGYCQNIHKGKIRVGINIGNCKGYGNSDGHTGWNSVSRLIIEEVPRPQ</sequence>
<reference evidence="4" key="1">
    <citation type="journal article" date="2023" name="G3 (Bethesda)">
        <title>Whole genome assembly and annotation of the endangered Caribbean coral Acropora cervicornis.</title>
        <authorList>
            <person name="Selwyn J.D."/>
            <person name="Vollmer S.V."/>
        </authorList>
    </citation>
    <scope>NUCLEOTIDE SEQUENCE</scope>
    <source>
        <strain evidence="4">K2</strain>
    </source>
</reference>
<feature type="signal peptide" evidence="2">
    <location>
        <begin position="1"/>
        <end position="18"/>
    </location>
</feature>
<feature type="compositionally biased region" description="Polar residues" evidence="1">
    <location>
        <begin position="20"/>
        <end position="32"/>
    </location>
</feature>